<gene>
    <name evidence="1" type="ORF">WNY77_00905</name>
</gene>
<evidence type="ECO:0000313" key="1">
    <source>
        <dbReference type="EMBL" id="MEM5495944.1"/>
    </source>
</evidence>
<dbReference type="Proteomes" id="UP001461163">
    <property type="component" value="Unassembled WGS sequence"/>
</dbReference>
<protein>
    <submittedName>
        <fullName evidence="1">Uncharacterized protein</fullName>
    </submittedName>
</protein>
<organism evidence="1 2">
    <name type="scientific">Paraglaciecola mesophila</name>
    <dbReference type="NCBI Taxonomy" id="197222"/>
    <lineage>
        <taxon>Bacteria</taxon>
        <taxon>Pseudomonadati</taxon>
        <taxon>Pseudomonadota</taxon>
        <taxon>Gammaproteobacteria</taxon>
        <taxon>Alteromonadales</taxon>
        <taxon>Alteromonadaceae</taxon>
        <taxon>Paraglaciecola</taxon>
    </lineage>
</organism>
<accession>A0ABU9SR36</accession>
<sequence length="418" mass="46944">MRCSIINLIFISVFACVILLSSPLVSAKEWRLAICHGKDATAVDKSYRNMITGTASNVFALVDKKPNPQFMIRECAVEPDLACYADESAVFCREEPLAQIARMAAWISAEAAFLFDKHRGEKEVLNEVPRLSWVDAQLLADAEKIDGEEVFTKRASMIMRRRDIDADILNAIYSLVLNIYSHTNNDIEVDENNQILLVAVDIYRQITEYAFAFLLGHESFHYTKNICEVTNKSSVEVSGLFDEVYKMQLKGGYFNPSLTLDKNELLADNCGFRWMEVKSKLAEGNLPKVFNALTKRLAIDLLASPILTGYLNTIEVNKLGQSAPKVKLIDGYLYPQSRMILSSAILNHSETTYPETVKICNDSAKAMVTLMQNAYQSYPKSSGIISDAVLTQFPKGVEVAWNGGAWNEDSYRCYREVN</sequence>
<dbReference type="RefSeq" id="WP_342880578.1">
    <property type="nucleotide sequence ID" value="NZ_JBBMQS010000001.1"/>
</dbReference>
<dbReference type="PROSITE" id="PS51257">
    <property type="entry name" value="PROKAR_LIPOPROTEIN"/>
    <property type="match status" value="1"/>
</dbReference>
<proteinExistence type="predicted"/>
<evidence type="ECO:0000313" key="2">
    <source>
        <dbReference type="Proteomes" id="UP001461163"/>
    </source>
</evidence>
<comment type="caution">
    <text evidence="1">The sequence shown here is derived from an EMBL/GenBank/DDBJ whole genome shotgun (WGS) entry which is preliminary data.</text>
</comment>
<keyword evidence="2" id="KW-1185">Reference proteome</keyword>
<name>A0ABU9SR36_9ALTE</name>
<reference evidence="1 2" key="1">
    <citation type="submission" date="2024-03" db="EMBL/GenBank/DDBJ databases">
        <title>Community enrichment and isolation of bacterial strains for fucoidan degradation.</title>
        <authorList>
            <person name="Sichert A."/>
        </authorList>
    </citation>
    <scope>NUCLEOTIDE SEQUENCE [LARGE SCALE GENOMIC DNA]</scope>
    <source>
        <strain evidence="1 2">AS12</strain>
    </source>
</reference>
<dbReference type="EMBL" id="JBBMQS010000001">
    <property type="protein sequence ID" value="MEM5495944.1"/>
    <property type="molecule type" value="Genomic_DNA"/>
</dbReference>